<proteinExistence type="predicted"/>
<organism evidence="3 4">
    <name type="scientific">Romboutsia lituseburensis DSM 797</name>
    <dbReference type="NCBI Taxonomy" id="1121325"/>
    <lineage>
        <taxon>Bacteria</taxon>
        <taxon>Bacillati</taxon>
        <taxon>Bacillota</taxon>
        <taxon>Clostridia</taxon>
        <taxon>Peptostreptococcales</taxon>
        <taxon>Peptostreptococcaceae</taxon>
        <taxon>Romboutsia</taxon>
    </lineage>
</organism>
<dbReference type="PANTHER" id="PTHR30032:SF8">
    <property type="entry name" value="GERMINATION-SPECIFIC N-ACETYLMURAMOYL-L-ALANINE AMIDASE"/>
    <property type="match status" value="1"/>
</dbReference>
<dbReference type="AlphaFoldDB" id="A0A1G9QNC6"/>
<gene>
    <name evidence="3" type="ORF">SAMN04515677_105290</name>
</gene>
<dbReference type="RefSeq" id="WP_092726385.1">
    <property type="nucleotide sequence ID" value="NZ_FNGW01000005.1"/>
</dbReference>
<dbReference type="Gene3D" id="3.40.50.12090">
    <property type="match status" value="2"/>
</dbReference>
<dbReference type="Pfam" id="PF04122">
    <property type="entry name" value="CW_binding_2"/>
    <property type="match status" value="3"/>
</dbReference>
<evidence type="ECO:0000313" key="3">
    <source>
        <dbReference type="EMBL" id="SDM12390.1"/>
    </source>
</evidence>
<name>A0A1G9QNC6_9FIRM</name>
<sequence>MYRTKNLIKTVAITSVVAAIPSVISYASEKQDMQLNCVAGTNGKSVKISIESVNSIVNSFQLSLKIEGNVKFSKIDFSSDIKNSATTNVKYNKINNTIDIFVTSDSNLVKNSIINIGEIFVEGSVGNKYTIVDNVVGGKNSITLVTDIFEEISDDNLDEVGIKEITIGEGEIKPENPNPPTGGGSTGGGSTNPTPEKPQVQLTTLRGENRYETAVKISRDGWQKSDTVIIVNGDNKKLVDGLAATPLASIKNAPILLSNNNELPKQTVDEIKRLNPSKVIAIGGESAMPNKVINNIKSINSNIVVQRIGGQTRYETSLNIAKEIDKTNNITKIYVGAGYGEADSLSISPVAGKEKAPIILTEQDGLDQKTYEYIKSQNVADGYIIGGKQKVSDKAINQIDAITSKDISNNRISGDSRQDTNAKVLEKFYGNTQLEGVVLAKDYDLVDALSVGPLAAKKDMPVVLATKDISKSQEEILVKKKSTKIYEIGGGIESSAINKLKNLLNK</sequence>
<evidence type="ECO:0000313" key="4">
    <source>
        <dbReference type="Proteomes" id="UP000199068"/>
    </source>
</evidence>
<protein>
    <submittedName>
        <fullName evidence="3">Putative cell wall binding repeat 2</fullName>
    </submittedName>
</protein>
<dbReference type="Proteomes" id="UP000199068">
    <property type="component" value="Unassembled WGS sequence"/>
</dbReference>
<dbReference type="EMBL" id="FNGW01000005">
    <property type="protein sequence ID" value="SDM12390.1"/>
    <property type="molecule type" value="Genomic_DNA"/>
</dbReference>
<evidence type="ECO:0000256" key="1">
    <source>
        <dbReference type="SAM" id="MobiDB-lite"/>
    </source>
</evidence>
<keyword evidence="4" id="KW-1185">Reference proteome</keyword>
<feature type="chain" id="PRO_5011730317" evidence="2">
    <location>
        <begin position="28"/>
        <end position="506"/>
    </location>
</feature>
<feature type="compositionally biased region" description="Gly residues" evidence="1">
    <location>
        <begin position="181"/>
        <end position="190"/>
    </location>
</feature>
<accession>A0A1G9QNC6</accession>
<dbReference type="PANTHER" id="PTHR30032">
    <property type="entry name" value="N-ACETYLMURAMOYL-L-ALANINE AMIDASE-RELATED"/>
    <property type="match status" value="1"/>
</dbReference>
<keyword evidence="2" id="KW-0732">Signal</keyword>
<dbReference type="STRING" id="1121325.SAMN04515677_105290"/>
<evidence type="ECO:0000256" key="2">
    <source>
        <dbReference type="SAM" id="SignalP"/>
    </source>
</evidence>
<feature type="region of interest" description="Disordered" evidence="1">
    <location>
        <begin position="167"/>
        <end position="198"/>
    </location>
</feature>
<reference evidence="3 4" key="1">
    <citation type="submission" date="2016-10" db="EMBL/GenBank/DDBJ databases">
        <authorList>
            <person name="de Groot N.N."/>
        </authorList>
    </citation>
    <scope>NUCLEOTIDE SEQUENCE [LARGE SCALE GENOMIC DNA]</scope>
    <source>
        <strain evidence="3 4">DSM 797</strain>
    </source>
</reference>
<dbReference type="InterPro" id="IPR051922">
    <property type="entry name" value="Bact_Sporulation_Assoc"/>
</dbReference>
<feature type="signal peptide" evidence="2">
    <location>
        <begin position="1"/>
        <end position="27"/>
    </location>
</feature>
<dbReference type="InterPro" id="IPR007253">
    <property type="entry name" value="Cell_wall-bd_2"/>
</dbReference>